<dbReference type="GO" id="GO:0005524">
    <property type="term" value="F:ATP binding"/>
    <property type="evidence" value="ECO:0007669"/>
    <property type="project" value="UniProtKB-KW"/>
</dbReference>
<sequence length="211" mass="24814">MNTQHKKLVDKIHLLTFDTQEDITSTFLRFQEYYESPNFRGKIFSLAEFKQWYIKTSSKGIESGEFTYYSDWNGFNIPSYVLKPFYDGEFNPLSEAEKSLLEIFKDELGVFYIIGVHKETKKIAQLLKHETAHGLFYTNNDYRNEVEQVLAKYDTEPIKDELRSKAGYHEEVLEDEVHAYSIDSASGLNTPIPEKLSTELREIYEKYLKQE</sequence>
<dbReference type="AlphaFoldDB" id="A0A2M7CQM8"/>
<evidence type="ECO:0000313" key="2">
    <source>
        <dbReference type="Proteomes" id="UP000230595"/>
    </source>
</evidence>
<protein>
    <submittedName>
        <fullName evidence="1">ABC transporter ATP-binding protein</fullName>
    </submittedName>
</protein>
<dbReference type="EMBL" id="PEUH01000004">
    <property type="protein sequence ID" value="PIV31990.1"/>
    <property type="molecule type" value="Genomic_DNA"/>
</dbReference>
<evidence type="ECO:0000313" key="1">
    <source>
        <dbReference type="EMBL" id="PIV31990.1"/>
    </source>
</evidence>
<name>A0A2M7CQM8_9BACT</name>
<comment type="caution">
    <text evidence="1">The sequence shown here is derived from an EMBL/GenBank/DDBJ whole genome shotgun (WGS) entry which is preliminary data.</text>
</comment>
<gene>
    <name evidence="1" type="ORF">COS33_00140</name>
</gene>
<proteinExistence type="predicted"/>
<keyword evidence="1" id="KW-0067">ATP-binding</keyword>
<reference evidence="2" key="1">
    <citation type="submission" date="2017-09" db="EMBL/GenBank/DDBJ databases">
        <title>Depth-based differentiation of microbial function through sediment-hosted aquifers and enrichment of novel symbionts in the deep terrestrial subsurface.</title>
        <authorList>
            <person name="Probst A.J."/>
            <person name="Ladd B."/>
            <person name="Jarett J.K."/>
            <person name="Geller-Mcgrath D.E."/>
            <person name="Sieber C.M.K."/>
            <person name="Emerson J.B."/>
            <person name="Anantharaman K."/>
            <person name="Thomas B.C."/>
            <person name="Malmstrom R."/>
            <person name="Stieglmeier M."/>
            <person name="Klingl A."/>
            <person name="Woyke T."/>
            <person name="Ryan C.M."/>
            <person name="Banfield J.F."/>
        </authorList>
    </citation>
    <scope>NUCLEOTIDE SEQUENCE [LARGE SCALE GENOMIC DNA]</scope>
</reference>
<dbReference type="Proteomes" id="UP000230595">
    <property type="component" value="Unassembled WGS sequence"/>
</dbReference>
<organism evidence="1 2">
    <name type="scientific">Candidatus Wolfebacteria bacterium CG02_land_8_20_14_3_00_37_12</name>
    <dbReference type="NCBI Taxonomy" id="1975066"/>
    <lineage>
        <taxon>Bacteria</taxon>
        <taxon>Candidatus Wolfeibacteriota</taxon>
    </lineage>
</organism>
<accession>A0A2M7CQM8</accession>
<keyword evidence="1" id="KW-0547">Nucleotide-binding</keyword>